<evidence type="ECO:0000256" key="9">
    <source>
        <dbReference type="SAM" id="SignalP"/>
    </source>
</evidence>
<evidence type="ECO:0000259" key="10">
    <source>
        <dbReference type="Pfam" id="PF04389"/>
    </source>
</evidence>
<name>A0ABP1S3Z1_9HEXA</name>
<evidence type="ECO:0000256" key="5">
    <source>
        <dbReference type="ARBA" id="ARBA00022729"/>
    </source>
</evidence>
<keyword evidence="5 9" id="KW-0732">Signal</keyword>
<reference evidence="11 12" key="1">
    <citation type="submission" date="2024-08" db="EMBL/GenBank/DDBJ databases">
        <authorList>
            <person name="Cucini C."/>
            <person name="Frati F."/>
        </authorList>
    </citation>
    <scope>NUCLEOTIDE SEQUENCE [LARGE SCALE GENOMIC DNA]</scope>
</reference>
<evidence type="ECO:0000256" key="2">
    <source>
        <dbReference type="ARBA" id="ARBA00022438"/>
    </source>
</evidence>
<dbReference type="SUPFAM" id="SSF53187">
    <property type="entry name" value="Zn-dependent exopeptidases"/>
    <property type="match status" value="1"/>
</dbReference>
<evidence type="ECO:0000256" key="1">
    <source>
        <dbReference type="ARBA" id="ARBA00001947"/>
    </source>
</evidence>
<dbReference type="InterPro" id="IPR007484">
    <property type="entry name" value="Peptidase_M28"/>
</dbReference>
<dbReference type="PANTHER" id="PTHR12147">
    <property type="entry name" value="METALLOPEPTIDASE M28 FAMILY MEMBER"/>
    <property type="match status" value="1"/>
</dbReference>
<accession>A0ABP1S3Z1</accession>
<evidence type="ECO:0000313" key="11">
    <source>
        <dbReference type="EMBL" id="CAL8143402.1"/>
    </source>
</evidence>
<evidence type="ECO:0000313" key="12">
    <source>
        <dbReference type="Proteomes" id="UP001642540"/>
    </source>
</evidence>
<evidence type="ECO:0000256" key="4">
    <source>
        <dbReference type="ARBA" id="ARBA00022723"/>
    </source>
</evidence>
<dbReference type="Proteomes" id="UP001642540">
    <property type="component" value="Unassembled WGS sequence"/>
</dbReference>
<feature type="chain" id="PRO_5045744952" description="Peptidase M28 domain-containing protein" evidence="9">
    <location>
        <begin position="18"/>
        <end position="424"/>
    </location>
</feature>
<evidence type="ECO:0000256" key="8">
    <source>
        <dbReference type="ARBA" id="ARBA00043962"/>
    </source>
</evidence>
<feature type="signal peptide" evidence="9">
    <location>
        <begin position="1"/>
        <end position="17"/>
    </location>
</feature>
<sequence length="424" mass="47755">MAFKCLLIVSLIIVAASLEERPPGKRLIKYDMKEPAKWMTLEEINQLPDDKRKTLIDFTRRGSVFQPGAAQGRQHEMEHKLPDHALYKDTVRKLIPQIKKDRLKAVVKKLSSFHSRNAQIFFGATEAEGWLKNEIKTILADYKGSSSANFISIPKSEDGETSTSFVQQNMIVKIKGNGKDTKDQLVILGAHYDSIIGFNNFDPVNYGKRGSRSPGADDNASGCATLLEVLRILTQSGTKLKYNVEFHFYTAKEYEISGSWEVATHYDEQDASIIGMLNLDRIGYGNDIGVYGRNCSSNKNKGVVLCTFVKILVEEYVGKKGVDMNPKADGDGDINEINEIYYTDQTSWDNHSYPAVSLMEAEFNPHIHTERDTMEHVNFELVNDFTKVAIAFMVELGQPASSSVQVQMEWTMMGVSFIGMWLLY</sequence>
<gene>
    <name evidence="11" type="ORF">ODALV1_LOCUS29537</name>
</gene>
<proteinExistence type="inferred from homology"/>
<keyword evidence="6" id="KW-0378">Hydrolase</keyword>
<protein>
    <recommendedName>
        <fullName evidence="10">Peptidase M28 domain-containing protein</fullName>
    </recommendedName>
</protein>
<organism evidence="11 12">
    <name type="scientific">Orchesella dallaii</name>
    <dbReference type="NCBI Taxonomy" id="48710"/>
    <lineage>
        <taxon>Eukaryota</taxon>
        <taxon>Metazoa</taxon>
        <taxon>Ecdysozoa</taxon>
        <taxon>Arthropoda</taxon>
        <taxon>Hexapoda</taxon>
        <taxon>Collembola</taxon>
        <taxon>Entomobryomorpha</taxon>
        <taxon>Entomobryoidea</taxon>
        <taxon>Orchesellidae</taxon>
        <taxon>Orchesellinae</taxon>
        <taxon>Orchesella</taxon>
    </lineage>
</organism>
<evidence type="ECO:0000256" key="6">
    <source>
        <dbReference type="ARBA" id="ARBA00022801"/>
    </source>
</evidence>
<comment type="caution">
    <text evidence="11">The sequence shown here is derived from an EMBL/GenBank/DDBJ whole genome shotgun (WGS) entry which is preliminary data.</text>
</comment>
<dbReference type="EMBL" id="CAXLJM020000156">
    <property type="protein sequence ID" value="CAL8143402.1"/>
    <property type="molecule type" value="Genomic_DNA"/>
</dbReference>
<comment type="similarity">
    <text evidence="8">Belongs to the peptidase M28 family. M28E subfamily.</text>
</comment>
<evidence type="ECO:0000256" key="7">
    <source>
        <dbReference type="ARBA" id="ARBA00022833"/>
    </source>
</evidence>
<keyword evidence="7" id="KW-0862">Zinc</keyword>
<keyword evidence="2" id="KW-0031">Aminopeptidase</keyword>
<keyword evidence="12" id="KW-1185">Reference proteome</keyword>
<evidence type="ECO:0000256" key="3">
    <source>
        <dbReference type="ARBA" id="ARBA00022670"/>
    </source>
</evidence>
<comment type="cofactor">
    <cofactor evidence="1">
        <name>Zn(2+)</name>
        <dbReference type="ChEBI" id="CHEBI:29105"/>
    </cofactor>
</comment>
<keyword evidence="3" id="KW-0645">Protease</keyword>
<dbReference type="PANTHER" id="PTHR12147:SF56">
    <property type="entry name" value="AMINOPEPTIDASE YDR415C-RELATED"/>
    <property type="match status" value="1"/>
</dbReference>
<dbReference type="Gene3D" id="3.40.630.10">
    <property type="entry name" value="Zn peptidases"/>
    <property type="match status" value="1"/>
</dbReference>
<dbReference type="InterPro" id="IPR045175">
    <property type="entry name" value="M28_fam"/>
</dbReference>
<dbReference type="Pfam" id="PF04389">
    <property type="entry name" value="Peptidase_M28"/>
    <property type="match status" value="1"/>
</dbReference>
<keyword evidence="4" id="KW-0479">Metal-binding</keyword>
<feature type="domain" description="Peptidase M28" evidence="10">
    <location>
        <begin position="169"/>
        <end position="393"/>
    </location>
</feature>